<reference evidence="3 4" key="1">
    <citation type="submission" date="2024-08" db="EMBL/GenBank/DDBJ databases">
        <authorList>
            <person name="Ishaq N."/>
        </authorList>
    </citation>
    <scope>NUCLEOTIDE SEQUENCE [LARGE SCALE GENOMIC DNA]</scope>
    <source>
        <strain evidence="3 4">DSM 18651</strain>
    </source>
</reference>
<organism evidence="3 4">
    <name type="scientific">Microbulbifer epialgicus</name>
    <dbReference type="NCBI Taxonomy" id="393907"/>
    <lineage>
        <taxon>Bacteria</taxon>
        <taxon>Pseudomonadati</taxon>
        <taxon>Pseudomonadota</taxon>
        <taxon>Gammaproteobacteria</taxon>
        <taxon>Cellvibrionales</taxon>
        <taxon>Microbulbiferaceae</taxon>
        <taxon>Microbulbifer</taxon>
    </lineage>
</organism>
<dbReference type="PANTHER" id="PTHR36509">
    <property type="entry name" value="BLL3101 PROTEIN"/>
    <property type="match status" value="1"/>
</dbReference>
<dbReference type="InterPro" id="IPR010679">
    <property type="entry name" value="DUF1254"/>
</dbReference>
<dbReference type="Proteomes" id="UP001569428">
    <property type="component" value="Unassembled WGS sequence"/>
</dbReference>
<dbReference type="Gene3D" id="2.60.120.600">
    <property type="entry name" value="Domain of unknown function DUF1214, C-terminal domain"/>
    <property type="match status" value="1"/>
</dbReference>
<accession>A0ABV4NW61</accession>
<dbReference type="RefSeq" id="WP_371837809.1">
    <property type="nucleotide sequence ID" value="NZ_JBGMEK010000006.1"/>
</dbReference>
<dbReference type="Pfam" id="PF06742">
    <property type="entry name" value="DUF1214"/>
    <property type="match status" value="1"/>
</dbReference>
<dbReference type="EMBL" id="JBGMEK010000006">
    <property type="protein sequence ID" value="MFA0810201.1"/>
    <property type="molecule type" value="Genomic_DNA"/>
</dbReference>
<dbReference type="InterPro" id="IPR037050">
    <property type="entry name" value="DUF1254_sf"/>
</dbReference>
<evidence type="ECO:0000313" key="4">
    <source>
        <dbReference type="Proteomes" id="UP001569428"/>
    </source>
</evidence>
<dbReference type="InterPro" id="IPR037049">
    <property type="entry name" value="DUF1214_C_sf"/>
</dbReference>
<feature type="domain" description="DUF1254" evidence="2">
    <location>
        <begin position="115"/>
        <end position="240"/>
    </location>
</feature>
<comment type="caution">
    <text evidence="3">The sequence shown here is derived from an EMBL/GenBank/DDBJ whole genome shotgun (WGS) entry which is preliminary data.</text>
</comment>
<feature type="domain" description="DUF1214" evidence="1">
    <location>
        <begin position="400"/>
        <end position="504"/>
    </location>
</feature>
<dbReference type="Gene3D" id="2.60.40.1610">
    <property type="entry name" value="Domain of unknown function DUF1254"/>
    <property type="match status" value="1"/>
</dbReference>
<dbReference type="Pfam" id="PF06863">
    <property type="entry name" value="DUF1254"/>
    <property type="match status" value="1"/>
</dbReference>
<dbReference type="InterPro" id="IPR010621">
    <property type="entry name" value="DUF1214"/>
</dbReference>
<dbReference type="PANTHER" id="PTHR36509:SF3">
    <property type="entry name" value="SIGNAL PEPTIDE PROTEIN"/>
    <property type="match status" value="1"/>
</dbReference>
<protein>
    <submittedName>
        <fullName evidence="3">DUF1254 domain-containing protein</fullName>
    </submittedName>
</protein>
<evidence type="ECO:0000259" key="2">
    <source>
        <dbReference type="Pfam" id="PF06863"/>
    </source>
</evidence>
<gene>
    <name evidence="3" type="ORF">ACCI49_04650</name>
</gene>
<name>A0ABV4NW61_9GAMM</name>
<sequence length="523" mass="58215">MNGWPIAPLRTSPFPGLAVLQAVFSLFLLIGLLTGHTRADIGPDTVESISTPDEVESSIGLLKFRDGAPYPETAEKLYDYLDHMRAVDSFLKGIQGASVHALMKGGRELGAKSANEVLIFDRLMNSESLFLTGNTSTIYTLAFLDLKRDGPTVLHAPPTVMGAFNDAWFRYAEAIGNSGPDKGRGGKYLVLPPDFKGNLPFGYFPVYPRSYRVWVFMRSPGNQALDEAVQNVKDNLRIYPLSKKNHPPRMVFISASGKAFNTIHPSNYKFYKHLNEVIQYEWIGMLNPETRGLFASIGIEKGKAFSPNERMTKILTDAVAIGNGIARSIVWYPRTDKSLSDVKIYPGTDSAWVMAFPGKNIFFNGPDGKTIDSDARVSYFYPYTGVSPAMTAIEPGKGSDYAIAFVDENKEPFDGSKKYKLHLPPDVPVNAFWAVNIYDSQTRSQLQTSQEFPSVSSQSKGIKRNPDGSYDIYFGPEAPKGFEKNWLETVPDKGFFVILRLYGPLGPWLEKTWRPGEVEPTEY</sequence>
<evidence type="ECO:0000259" key="1">
    <source>
        <dbReference type="Pfam" id="PF06742"/>
    </source>
</evidence>
<evidence type="ECO:0000313" key="3">
    <source>
        <dbReference type="EMBL" id="MFA0810201.1"/>
    </source>
</evidence>
<keyword evidence="4" id="KW-1185">Reference proteome</keyword>
<dbReference type="SUPFAM" id="SSF160935">
    <property type="entry name" value="VPA0735-like"/>
    <property type="match status" value="1"/>
</dbReference>
<dbReference type="Gene3D" id="1.10.3360.10">
    <property type="entry name" value="VPA0735-like domain"/>
    <property type="match status" value="1"/>
</dbReference>
<proteinExistence type="predicted"/>